<reference evidence="1 2" key="1">
    <citation type="submission" date="2017-09" db="EMBL/GenBank/DDBJ databases">
        <title>The diverse metabolic capabilities of V. boronicumulans make it an excellent choice for continued studies on novel biodegradation.</title>
        <authorList>
            <person name="Sun S."/>
        </authorList>
    </citation>
    <scope>NUCLEOTIDE SEQUENCE [LARGE SCALE GENOMIC DNA]</scope>
    <source>
        <strain evidence="1 2">J1</strain>
    </source>
</reference>
<proteinExistence type="predicted"/>
<dbReference type="RefSeq" id="WP_095747172.1">
    <property type="nucleotide sequence ID" value="NZ_CP023284.1"/>
</dbReference>
<dbReference type="KEGG" id="vbo:CKY39_31300"/>
<evidence type="ECO:0000313" key="2">
    <source>
        <dbReference type="Proteomes" id="UP000217154"/>
    </source>
</evidence>
<dbReference type="Proteomes" id="UP000217154">
    <property type="component" value="Chromosome"/>
</dbReference>
<name>A0A250DSF2_9BURK</name>
<dbReference type="NCBIfam" id="TIGR01634">
    <property type="entry name" value="tail_P2_I"/>
    <property type="match status" value="1"/>
</dbReference>
<gene>
    <name evidence="1" type="ORF">CKY39_31300</name>
</gene>
<protein>
    <submittedName>
        <fullName evidence="1">Phage tail protein I</fullName>
    </submittedName>
</protein>
<sequence length="228" mass="24900">MTDAATLLPNSATALERAVAAADARISDTPTPLRDVWNPYACPADILPWLAFAYAVDEWDDKWSVEIKREVIARSLEIKRTKGTPGGVQRALEAMGLPAQIQEWFQQSPAGDPYTFRVRIEAEQIGFTAYQLAQVRRVIEAYKNKRSHLTGVDIFVRSTAGPRWASIAFSGSEVNVSDGTPKYSDGTSALDLMVDGAVNGYAETAAATEQLRAILNIMPAKLTIPTDL</sequence>
<organism evidence="1 2">
    <name type="scientific">Variovorax boronicumulans</name>
    <dbReference type="NCBI Taxonomy" id="436515"/>
    <lineage>
        <taxon>Bacteria</taxon>
        <taxon>Pseudomonadati</taxon>
        <taxon>Pseudomonadota</taxon>
        <taxon>Betaproteobacteria</taxon>
        <taxon>Burkholderiales</taxon>
        <taxon>Comamonadaceae</taxon>
        <taxon>Variovorax</taxon>
    </lineage>
</organism>
<accession>A0A250DSF2</accession>
<dbReference type="Pfam" id="PF09684">
    <property type="entry name" value="Tail_P2_I"/>
    <property type="match status" value="1"/>
</dbReference>
<dbReference type="EMBL" id="CP023284">
    <property type="protein sequence ID" value="ATA57214.1"/>
    <property type="molecule type" value="Genomic_DNA"/>
</dbReference>
<evidence type="ECO:0000313" key="1">
    <source>
        <dbReference type="EMBL" id="ATA57214.1"/>
    </source>
</evidence>
<dbReference type="InterPro" id="IPR006521">
    <property type="entry name" value="Tail_protein_I"/>
</dbReference>
<dbReference type="AlphaFoldDB" id="A0A250DSF2"/>